<evidence type="ECO:0000313" key="4">
    <source>
        <dbReference type="EMBL" id="GMA38997.1"/>
    </source>
</evidence>
<comment type="caution">
    <text evidence="4">The sequence shown here is derived from an EMBL/GenBank/DDBJ whole genome shotgun (WGS) entry which is preliminary data.</text>
</comment>
<feature type="domain" description="NAD-glutamate dehydrogenase ACT2" evidence="3">
    <location>
        <begin position="413"/>
        <end position="503"/>
    </location>
</feature>
<evidence type="ECO:0000256" key="1">
    <source>
        <dbReference type="SAM" id="MobiDB-lite"/>
    </source>
</evidence>
<gene>
    <name evidence="4" type="ORF">GCM10025883_10420</name>
</gene>
<name>A0ABQ6IM53_9MICO</name>
<dbReference type="Pfam" id="PF21076">
    <property type="entry name" value="GDH_ACT2"/>
    <property type="match status" value="1"/>
</dbReference>
<evidence type="ECO:0008006" key="6">
    <source>
        <dbReference type="Google" id="ProtNLM"/>
    </source>
</evidence>
<dbReference type="Pfam" id="PF21073">
    <property type="entry name" value="GDH_HM1"/>
    <property type="match status" value="1"/>
</dbReference>
<dbReference type="InterPro" id="IPR049058">
    <property type="entry name" value="NAD_Glu_DH_HM2"/>
</dbReference>
<feature type="compositionally biased region" description="Low complexity" evidence="1">
    <location>
        <begin position="572"/>
        <end position="585"/>
    </location>
</feature>
<dbReference type="EMBL" id="BSUO01000001">
    <property type="protein sequence ID" value="GMA38997.1"/>
    <property type="molecule type" value="Genomic_DNA"/>
</dbReference>
<dbReference type="PANTHER" id="PTHR43403:SF1">
    <property type="entry name" value="NAD-SPECIFIC GLUTAMATE DEHYDROGENASE"/>
    <property type="match status" value="1"/>
</dbReference>
<dbReference type="InterPro" id="IPR049059">
    <property type="entry name" value="NAD_Glu_DH_HM1"/>
</dbReference>
<feature type="region of interest" description="Disordered" evidence="1">
    <location>
        <begin position="565"/>
        <end position="585"/>
    </location>
</feature>
<evidence type="ECO:0000259" key="2">
    <source>
        <dbReference type="Pfam" id="PF21075"/>
    </source>
</evidence>
<proteinExistence type="predicted"/>
<evidence type="ECO:0000259" key="3">
    <source>
        <dbReference type="Pfam" id="PF21076"/>
    </source>
</evidence>
<organism evidence="4 5">
    <name type="scientific">Mobilicoccus caccae</name>
    <dbReference type="NCBI Taxonomy" id="1859295"/>
    <lineage>
        <taxon>Bacteria</taxon>
        <taxon>Bacillati</taxon>
        <taxon>Actinomycetota</taxon>
        <taxon>Actinomycetes</taxon>
        <taxon>Micrococcales</taxon>
        <taxon>Dermatophilaceae</taxon>
        <taxon>Mobilicoccus</taxon>
    </lineage>
</organism>
<dbReference type="InterPro" id="IPR007780">
    <property type="entry name" value="NAD_Glu_DH_bac"/>
</dbReference>
<dbReference type="Pfam" id="PF21075">
    <property type="entry name" value="GDH_ACT1"/>
    <property type="match status" value="1"/>
</dbReference>
<dbReference type="Pfam" id="PF21079">
    <property type="entry name" value="GDH_HM2"/>
    <property type="match status" value="1"/>
</dbReference>
<dbReference type="InterPro" id="IPR049062">
    <property type="entry name" value="NAD_Glu_DH_ACT2"/>
</dbReference>
<dbReference type="InterPro" id="IPR024727">
    <property type="entry name" value="NAD_Glu_DH_N_ACT1"/>
</dbReference>
<dbReference type="PANTHER" id="PTHR43403">
    <property type="entry name" value="NAD-SPECIFIC GLUTAMATE DEHYDROGENASE"/>
    <property type="match status" value="1"/>
</dbReference>
<evidence type="ECO:0000313" key="5">
    <source>
        <dbReference type="Proteomes" id="UP001157126"/>
    </source>
</evidence>
<sequence>MATSLEESRQQLLASAAEMVDRHEGGSAELLLTRYYRHMLTEDLLARRSEDLLGAVVSHRSLAHERPVGMPKVRVFTPSVEQEGWSTGNTVIEIVTDDMPFLVDSVSAELARQGRVLHLMVHPQMVVRRDAAGVLQEVLDRDVADAPEEFGITTESWMHLQIGRESDPAERERLAGSLLQILEDVRLSVEDWPRMAARASAVAEQLRDDPPVGIDAERVGQVRGLLEWMATDQFTFLGYRQYRLVEKDGRPAQIPISGTGLGLLRHDGPSETVDSIDRVSFLPPGPVADKAAEKRLEVITKANSRSTVHRSAYLDYVGIKTFDAAGEVTGEHRFLGLFTASAYTWSVKTVPYLSEKVASIIERSGFAPDSHLGKDLLGVLETYPRDELFQADVGVLTDTAVAVVHLREQRRTRLFLRQDEYNRFMSCLVYLPRDRYTTPVRLRMEALLKEAFNGANVEYTTRVSESSLARLHFVVRVEPGESLPAVDVEELQRRLIDTTRSWDEDLADSARGEYGEEQGSRLVSKYRHGFPEGYKADFTPRIAVADLRHLEELTEEGQFRLNLYQPTSAPQGSAGSSCTGAAGSP</sequence>
<accession>A0ABQ6IM53</accession>
<feature type="domain" description="NAD-glutamate dehydrogenase N-terminal ACT1" evidence="2">
    <location>
        <begin position="32"/>
        <end position="177"/>
    </location>
</feature>
<reference evidence="5" key="1">
    <citation type="journal article" date="2019" name="Int. J. Syst. Evol. Microbiol.">
        <title>The Global Catalogue of Microorganisms (GCM) 10K type strain sequencing project: providing services to taxonomists for standard genome sequencing and annotation.</title>
        <authorList>
            <consortium name="The Broad Institute Genomics Platform"/>
            <consortium name="The Broad Institute Genome Sequencing Center for Infectious Disease"/>
            <person name="Wu L."/>
            <person name="Ma J."/>
        </authorList>
    </citation>
    <scope>NUCLEOTIDE SEQUENCE [LARGE SCALE GENOMIC DNA]</scope>
    <source>
        <strain evidence="5">NBRC 113072</strain>
    </source>
</reference>
<protein>
    <recommendedName>
        <fullName evidence="6">NAD-glutamate dehydrogenase</fullName>
    </recommendedName>
</protein>
<keyword evidence="5" id="KW-1185">Reference proteome</keyword>
<dbReference type="Proteomes" id="UP001157126">
    <property type="component" value="Unassembled WGS sequence"/>
</dbReference>